<organism evidence="2 3">
    <name type="scientific">Urochloa decumbens</name>
    <dbReference type="NCBI Taxonomy" id="240449"/>
    <lineage>
        <taxon>Eukaryota</taxon>
        <taxon>Viridiplantae</taxon>
        <taxon>Streptophyta</taxon>
        <taxon>Embryophyta</taxon>
        <taxon>Tracheophyta</taxon>
        <taxon>Spermatophyta</taxon>
        <taxon>Magnoliopsida</taxon>
        <taxon>Liliopsida</taxon>
        <taxon>Poales</taxon>
        <taxon>Poaceae</taxon>
        <taxon>PACMAD clade</taxon>
        <taxon>Panicoideae</taxon>
        <taxon>Panicodae</taxon>
        <taxon>Paniceae</taxon>
        <taxon>Melinidinae</taxon>
        <taxon>Urochloa</taxon>
    </lineage>
</organism>
<proteinExistence type="predicted"/>
<dbReference type="AlphaFoldDB" id="A0ABC9FZA5"/>
<accession>A0ABC9FZA5</accession>
<reference evidence="2 3" key="2">
    <citation type="submission" date="2024-10" db="EMBL/GenBank/DDBJ databases">
        <authorList>
            <person name="Ryan C."/>
        </authorList>
    </citation>
    <scope>NUCLEOTIDE SEQUENCE [LARGE SCALE GENOMIC DNA]</scope>
</reference>
<sequence length="153" mass="15669">MATKILLPVTLCFLLVLATQGKNDTLNLDVVINFNGAIARCKSNSSRIINNAPLQLAVNNVTVSGTGRTTNTGMILPMAVNLTSSEQLASLTSNSGGRSKAFLVAPPHACGAPSIPPGQQVAAPVHAVTKILDGAATVIVGAVDEFACLAIFC</sequence>
<dbReference type="EMBL" id="OZ075117">
    <property type="protein sequence ID" value="CAL5084668.1"/>
    <property type="molecule type" value="Genomic_DNA"/>
</dbReference>
<reference evidence="3" key="1">
    <citation type="submission" date="2024-06" db="EMBL/GenBank/DDBJ databases">
        <authorList>
            <person name="Ryan C."/>
        </authorList>
    </citation>
    <scope>NUCLEOTIDE SEQUENCE [LARGE SCALE GENOMIC DNA]</scope>
</reference>
<keyword evidence="3" id="KW-1185">Reference proteome</keyword>
<evidence type="ECO:0000313" key="3">
    <source>
        <dbReference type="Proteomes" id="UP001497457"/>
    </source>
</evidence>
<keyword evidence="1" id="KW-0732">Signal</keyword>
<dbReference type="Proteomes" id="UP001497457">
    <property type="component" value="Chromosome 7b"/>
</dbReference>
<protein>
    <submittedName>
        <fullName evidence="2">Uncharacterized protein</fullName>
    </submittedName>
</protein>
<evidence type="ECO:0000313" key="2">
    <source>
        <dbReference type="EMBL" id="CAL5084668.1"/>
    </source>
</evidence>
<name>A0ABC9FZA5_9POAL</name>
<gene>
    <name evidence="2" type="ORF">URODEC1_LOCUS110694</name>
</gene>
<evidence type="ECO:0000256" key="1">
    <source>
        <dbReference type="SAM" id="SignalP"/>
    </source>
</evidence>
<feature type="signal peptide" evidence="1">
    <location>
        <begin position="1"/>
        <end position="21"/>
    </location>
</feature>
<feature type="chain" id="PRO_5044876828" evidence="1">
    <location>
        <begin position="22"/>
        <end position="153"/>
    </location>
</feature>